<gene>
    <name evidence="2" type="ORF">DDQ68_15020</name>
</gene>
<keyword evidence="3" id="KW-1185">Reference proteome</keyword>
<feature type="transmembrane region" description="Helical" evidence="1">
    <location>
        <begin position="187"/>
        <end position="204"/>
    </location>
</feature>
<keyword evidence="1" id="KW-0472">Membrane</keyword>
<evidence type="ECO:0000313" key="3">
    <source>
        <dbReference type="Proteomes" id="UP000245999"/>
    </source>
</evidence>
<dbReference type="OrthoDB" id="871695at2"/>
<evidence type="ECO:0000256" key="1">
    <source>
        <dbReference type="SAM" id="Phobius"/>
    </source>
</evidence>
<dbReference type="Proteomes" id="UP000245999">
    <property type="component" value="Chromosome"/>
</dbReference>
<protein>
    <recommendedName>
        <fullName evidence="4">Glycosyltransferase RgtA/B/C/D-like domain-containing protein</fullName>
    </recommendedName>
</protein>
<name>A0A2Z3GJI0_9BACT</name>
<keyword evidence="1" id="KW-1133">Transmembrane helix</keyword>
<feature type="transmembrane region" description="Helical" evidence="1">
    <location>
        <begin position="393"/>
        <end position="411"/>
    </location>
</feature>
<reference evidence="3" key="1">
    <citation type="submission" date="2018-04" db="EMBL/GenBank/DDBJ databases">
        <title>Complete genome of Antarctic heterotrophic bacterium Hymenobacter nivis.</title>
        <authorList>
            <person name="Terashima M."/>
        </authorList>
    </citation>
    <scope>NUCLEOTIDE SEQUENCE [LARGE SCALE GENOMIC DNA]</scope>
    <source>
        <strain evidence="3">NBRC 111535</strain>
    </source>
</reference>
<evidence type="ECO:0008006" key="4">
    <source>
        <dbReference type="Google" id="ProtNLM"/>
    </source>
</evidence>
<dbReference type="EMBL" id="CP029145">
    <property type="protein sequence ID" value="AWM33983.1"/>
    <property type="molecule type" value="Genomic_DNA"/>
</dbReference>
<dbReference type="AlphaFoldDB" id="A0A2Z3GJI0"/>
<feature type="transmembrane region" description="Helical" evidence="1">
    <location>
        <begin position="423"/>
        <end position="442"/>
    </location>
</feature>
<dbReference type="KEGG" id="hnv:DDQ68_15020"/>
<evidence type="ECO:0000313" key="2">
    <source>
        <dbReference type="EMBL" id="AWM33983.1"/>
    </source>
</evidence>
<sequence length="570" mass="63666">MITRIFWRPRWRYGLGCLALVAGLLGAGAYLLTPYQELLRWYLGLNDCFYRAESWPQRFFTPAVKAQGNLLALLALALCSAGLGFLLYRWRRAPQPRLGPSGPGPGLAWPDALYLLGLLGAASGLWWWGNGRVVRGPDEVFSALYCAPLPPFQTVAYYMLPNNHLLFNLLNGSLFGGWADLVQTGRLLSGVAYLATVASVYGWFRGLTGHRMLAALVALAVALQFPLWGFGFQARGYALYALAHWGAFIGLFGYRRDRRGGWLLLNAVCCAVGYATVPTFLFFHLAQLAFGVLYQWQRRALDWRFWRYQAGALLAVYLFYLPALGFSGLAALTSNEYVRPTSATLGGFLPAFGHDLHDFIEYCFSNARLGVPLSEALALLPLLLLGARRDTAWFAYGLFYALLLLVAVGLMLGMRHSINQRNLIGHCSLALALVPATLYWLLAQLPAHWRRPRWQLGGTALVLLVLGRQFVRASPVKYPEGLYLSDNGRAYRAITDGLLPIRTGQRVAYSWESFYVYYVGQQRGLRGYLTCAPPLADYYIVLPTEQLPAAAAPHYELLTKGPEFTLYRRK</sequence>
<organism evidence="2 3">
    <name type="scientific">Hymenobacter nivis</name>
    <dbReference type="NCBI Taxonomy" id="1850093"/>
    <lineage>
        <taxon>Bacteria</taxon>
        <taxon>Pseudomonadati</taxon>
        <taxon>Bacteroidota</taxon>
        <taxon>Cytophagia</taxon>
        <taxon>Cytophagales</taxon>
        <taxon>Hymenobacteraceae</taxon>
        <taxon>Hymenobacter</taxon>
    </lineage>
</organism>
<feature type="transmembrane region" description="Helical" evidence="1">
    <location>
        <begin position="306"/>
        <end position="332"/>
    </location>
</feature>
<feature type="transmembrane region" description="Helical" evidence="1">
    <location>
        <begin position="213"/>
        <end position="231"/>
    </location>
</feature>
<feature type="transmembrane region" description="Helical" evidence="1">
    <location>
        <begin position="70"/>
        <end position="90"/>
    </location>
</feature>
<keyword evidence="1" id="KW-0812">Transmembrane</keyword>
<proteinExistence type="predicted"/>
<feature type="transmembrane region" description="Helical" evidence="1">
    <location>
        <begin position="237"/>
        <end position="254"/>
    </location>
</feature>
<accession>A0A2Z3GJI0</accession>
<feature type="transmembrane region" description="Helical" evidence="1">
    <location>
        <begin position="261"/>
        <end position="286"/>
    </location>
</feature>